<evidence type="ECO:0000256" key="2">
    <source>
        <dbReference type="RuleBase" id="RU003690"/>
    </source>
</evidence>
<dbReference type="GO" id="GO:0005975">
    <property type="term" value="P:carbohydrate metabolic process"/>
    <property type="evidence" value="ECO:0007669"/>
    <property type="project" value="InterPro"/>
</dbReference>
<dbReference type="AlphaFoldDB" id="A0AAN8UHW9"/>
<dbReference type="Pfam" id="PF00232">
    <property type="entry name" value="Glyco_hydro_1"/>
    <property type="match status" value="1"/>
</dbReference>
<dbReference type="PANTHER" id="PTHR10353">
    <property type="entry name" value="GLYCOSYL HYDROLASE"/>
    <property type="match status" value="1"/>
</dbReference>
<dbReference type="EMBL" id="JBAMMX010000025">
    <property type="protein sequence ID" value="KAK6915790.1"/>
    <property type="molecule type" value="Genomic_DNA"/>
</dbReference>
<comment type="similarity">
    <text evidence="1 2">Belongs to the glycosyl hydrolase 1 family.</text>
</comment>
<dbReference type="InterPro" id="IPR001360">
    <property type="entry name" value="Glyco_hydro_1"/>
</dbReference>
<dbReference type="GO" id="GO:0008422">
    <property type="term" value="F:beta-glucosidase activity"/>
    <property type="evidence" value="ECO:0007669"/>
    <property type="project" value="TreeGrafter"/>
</dbReference>
<name>A0AAN8UHW9_9MAGN</name>
<dbReference type="PANTHER" id="PTHR10353:SF310">
    <property type="entry name" value="BETA-GLUCOSIDASE 42"/>
    <property type="match status" value="1"/>
</dbReference>
<comment type="caution">
    <text evidence="3">The sequence shown here is derived from an EMBL/GenBank/DDBJ whole genome shotgun (WGS) entry which is preliminary data.</text>
</comment>
<keyword evidence="3" id="KW-0378">Hydrolase</keyword>
<gene>
    <name evidence="3" type="ORF">RJ641_020907</name>
</gene>
<evidence type="ECO:0000256" key="1">
    <source>
        <dbReference type="ARBA" id="ARBA00010838"/>
    </source>
</evidence>
<evidence type="ECO:0000313" key="4">
    <source>
        <dbReference type="Proteomes" id="UP001370490"/>
    </source>
</evidence>
<sequence>MLIMAIQTALLSEQRSIECRVNSGSLVTLFWSIKYCPHGHPWFLDPLYYGDYPDVMRERLGDRLPRFSEDDRELLQNSIDFVGLNHYTSRFIAHSTNNYSAENFEQNDFSEAQEMERIAEWEGNKAASPWLYIVPWGIQKVLKYIAEKYNCPPIYITENGMDDEEDDRAPLDEMLDDKKRVSYFRGYLAAVAAAIK</sequence>
<keyword evidence="4" id="KW-1185">Reference proteome</keyword>
<evidence type="ECO:0000313" key="3">
    <source>
        <dbReference type="EMBL" id="KAK6915790.1"/>
    </source>
</evidence>
<proteinExistence type="inferred from homology"/>
<dbReference type="PRINTS" id="PR00131">
    <property type="entry name" value="GLHYDRLASE1"/>
</dbReference>
<reference evidence="3 4" key="1">
    <citation type="submission" date="2023-12" db="EMBL/GenBank/DDBJ databases">
        <title>A high-quality genome assembly for Dillenia turbinata (Dilleniales).</title>
        <authorList>
            <person name="Chanderbali A."/>
        </authorList>
    </citation>
    <scope>NUCLEOTIDE SEQUENCE [LARGE SCALE GENOMIC DNA]</scope>
    <source>
        <strain evidence="3">LSX21</strain>
        <tissue evidence="3">Leaf</tissue>
    </source>
</reference>
<dbReference type="Gene3D" id="3.20.20.80">
    <property type="entry name" value="Glycosidases"/>
    <property type="match status" value="1"/>
</dbReference>
<protein>
    <submittedName>
        <fullName evidence="3">Glycoside hydrolase family 1</fullName>
    </submittedName>
</protein>
<dbReference type="InterPro" id="IPR017853">
    <property type="entry name" value="GH"/>
</dbReference>
<dbReference type="Proteomes" id="UP001370490">
    <property type="component" value="Unassembled WGS sequence"/>
</dbReference>
<accession>A0AAN8UHW9</accession>
<dbReference type="SUPFAM" id="SSF51445">
    <property type="entry name" value="(Trans)glycosidases"/>
    <property type="match status" value="1"/>
</dbReference>
<organism evidence="3 4">
    <name type="scientific">Dillenia turbinata</name>
    <dbReference type="NCBI Taxonomy" id="194707"/>
    <lineage>
        <taxon>Eukaryota</taxon>
        <taxon>Viridiplantae</taxon>
        <taxon>Streptophyta</taxon>
        <taxon>Embryophyta</taxon>
        <taxon>Tracheophyta</taxon>
        <taxon>Spermatophyta</taxon>
        <taxon>Magnoliopsida</taxon>
        <taxon>eudicotyledons</taxon>
        <taxon>Gunneridae</taxon>
        <taxon>Pentapetalae</taxon>
        <taxon>Dilleniales</taxon>
        <taxon>Dilleniaceae</taxon>
        <taxon>Dillenia</taxon>
    </lineage>
</organism>